<keyword evidence="1" id="KW-1133">Transmembrane helix</keyword>
<dbReference type="EMBL" id="AYER01000003">
    <property type="protein sequence ID" value="ESK40206.1"/>
    <property type="molecule type" value="Genomic_DNA"/>
</dbReference>
<keyword evidence="1" id="KW-0472">Membrane</keyword>
<dbReference type="Pfam" id="PF13994">
    <property type="entry name" value="PgaD"/>
    <property type="match status" value="1"/>
</dbReference>
<feature type="transmembrane region" description="Helical" evidence="1">
    <location>
        <begin position="72"/>
        <end position="96"/>
    </location>
</feature>
<dbReference type="AlphaFoldDB" id="V2TQ50"/>
<evidence type="ECO:0000256" key="1">
    <source>
        <dbReference type="SAM" id="Phobius"/>
    </source>
</evidence>
<sequence>MKKDHIKLDIPQYIDNPHFVTKKSRDHLIQFLGWFCFMGLILPLITLLLWAFEFTTIQHYIFIDGQHARQNNLIRTSMATFICSTILLSWASYNWIRFRNNERRKKPLNTPLNQLAQSFDVTVHELNELQKCQNLTLYYDINGKLTHFRQNKT</sequence>
<dbReference type="HOGENOM" id="CLU_117683_0_0_6"/>
<dbReference type="GO" id="GO:0043709">
    <property type="term" value="P:cell adhesion involved in single-species biofilm formation"/>
    <property type="evidence" value="ECO:0007669"/>
    <property type="project" value="InterPro"/>
</dbReference>
<feature type="transmembrane region" description="Helical" evidence="1">
    <location>
        <begin position="31"/>
        <end position="52"/>
    </location>
</feature>
<proteinExistence type="predicted"/>
<dbReference type="OrthoDB" id="6717122at2"/>
<organism evidence="2 3">
    <name type="scientific">Acinetobacter nectaris CIP 110549</name>
    <dbReference type="NCBI Taxonomy" id="1392540"/>
    <lineage>
        <taxon>Bacteria</taxon>
        <taxon>Pseudomonadati</taxon>
        <taxon>Pseudomonadota</taxon>
        <taxon>Gammaproteobacteria</taxon>
        <taxon>Moraxellales</taxon>
        <taxon>Moraxellaceae</taxon>
        <taxon>Acinetobacter</taxon>
    </lineage>
</organism>
<keyword evidence="3" id="KW-1185">Reference proteome</keyword>
<keyword evidence="1" id="KW-0812">Transmembrane</keyword>
<dbReference type="RefSeq" id="WP_023272247.1">
    <property type="nucleotide sequence ID" value="NZ_KI530712.1"/>
</dbReference>
<evidence type="ECO:0000313" key="3">
    <source>
        <dbReference type="Proteomes" id="UP000023785"/>
    </source>
</evidence>
<dbReference type="Proteomes" id="UP000023785">
    <property type="component" value="Unassembled WGS sequence"/>
</dbReference>
<gene>
    <name evidence="2" type="ORF">P256_00647</name>
</gene>
<comment type="caution">
    <text evidence="2">The sequence shown here is derived from an EMBL/GenBank/DDBJ whole genome shotgun (WGS) entry which is preliminary data.</text>
</comment>
<protein>
    <submittedName>
        <fullName evidence="2">Poly-beta-1,6-N-acetyl-D-glucosamine biosynthesis protein PgaD</fullName>
    </submittedName>
</protein>
<dbReference type="STRING" id="1392540.P256_00647"/>
<reference evidence="2 3" key="1">
    <citation type="submission" date="2013-10" db="EMBL/GenBank/DDBJ databases">
        <title>The Genome Sequence of Acinetobacter nectaris CIP 110549.</title>
        <authorList>
            <consortium name="The Broad Institute Genomics Platform"/>
            <consortium name="The Broad Institute Genome Sequencing Center for Infectious Disease"/>
            <person name="Cerqueira G."/>
            <person name="Feldgarden M."/>
            <person name="Courvalin P."/>
            <person name="Grillot-Courvalin C."/>
            <person name="Clermont D."/>
            <person name="Rocha E."/>
            <person name="Yoon E.-J."/>
            <person name="Nemec A."/>
            <person name="Young S.K."/>
            <person name="Zeng Q."/>
            <person name="Gargeya S."/>
            <person name="Fitzgerald M."/>
            <person name="Abouelleil A."/>
            <person name="Alvarado L."/>
            <person name="Berlin A.M."/>
            <person name="Chapman S.B."/>
            <person name="Gainer-Dewar J."/>
            <person name="Goldberg J."/>
            <person name="Gnerre S."/>
            <person name="Griggs A."/>
            <person name="Gujja S."/>
            <person name="Hansen M."/>
            <person name="Howarth C."/>
            <person name="Imamovic A."/>
            <person name="Ireland A."/>
            <person name="Larimer J."/>
            <person name="McCowan C."/>
            <person name="Murphy C."/>
            <person name="Pearson M."/>
            <person name="Poon T.W."/>
            <person name="Priest M."/>
            <person name="Roberts A."/>
            <person name="Saif S."/>
            <person name="Shea T."/>
            <person name="Sykes S."/>
            <person name="Wortman J."/>
            <person name="Nusbaum C."/>
            <person name="Birren B."/>
        </authorList>
    </citation>
    <scope>NUCLEOTIDE SEQUENCE [LARGE SCALE GENOMIC DNA]</scope>
    <source>
        <strain evidence="2 3">CIP 110549</strain>
    </source>
</reference>
<accession>V2TQ50</accession>
<dbReference type="InterPro" id="IPR023829">
    <property type="entry name" value="PGA_PgaD"/>
</dbReference>
<dbReference type="eggNOG" id="ENOG5033CIK">
    <property type="taxonomic scope" value="Bacteria"/>
</dbReference>
<name>V2TQ50_9GAMM</name>
<dbReference type="NCBIfam" id="TIGR03940">
    <property type="entry name" value="PGA_PgaD"/>
    <property type="match status" value="1"/>
</dbReference>
<dbReference type="PATRIC" id="fig|1392540.3.peg.634"/>
<evidence type="ECO:0000313" key="2">
    <source>
        <dbReference type="EMBL" id="ESK40206.1"/>
    </source>
</evidence>